<gene>
    <name evidence="2" type="ORF">ACFQ1S_01325</name>
</gene>
<protein>
    <submittedName>
        <fullName evidence="2">DUF397 domain-containing protein</fullName>
    </submittedName>
</protein>
<keyword evidence="3" id="KW-1185">Reference proteome</keyword>
<dbReference type="EMBL" id="JBHTIS010000035">
    <property type="protein sequence ID" value="MFD1044329.1"/>
    <property type="molecule type" value="Genomic_DNA"/>
</dbReference>
<evidence type="ECO:0000313" key="3">
    <source>
        <dbReference type="Proteomes" id="UP001597045"/>
    </source>
</evidence>
<feature type="domain" description="DUF397" evidence="1">
    <location>
        <begin position="17"/>
        <end position="70"/>
    </location>
</feature>
<reference evidence="3" key="1">
    <citation type="journal article" date="2019" name="Int. J. Syst. Evol. Microbiol.">
        <title>The Global Catalogue of Microorganisms (GCM) 10K type strain sequencing project: providing services to taxonomists for standard genome sequencing and annotation.</title>
        <authorList>
            <consortium name="The Broad Institute Genomics Platform"/>
            <consortium name="The Broad Institute Genome Sequencing Center for Infectious Disease"/>
            <person name="Wu L."/>
            <person name="Ma J."/>
        </authorList>
    </citation>
    <scope>NUCLEOTIDE SEQUENCE [LARGE SCALE GENOMIC DNA]</scope>
    <source>
        <strain evidence="3">JCM 31486</strain>
    </source>
</reference>
<accession>A0ABW3M411</accession>
<dbReference type="Pfam" id="PF04149">
    <property type="entry name" value="DUF397"/>
    <property type="match status" value="1"/>
</dbReference>
<proteinExistence type="predicted"/>
<evidence type="ECO:0000259" key="1">
    <source>
        <dbReference type="Pfam" id="PF04149"/>
    </source>
</evidence>
<organism evidence="2 3">
    <name type="scientific">Kibdelosporangium lantanae</name>
    <dbReference type="NCBI Taxonomy" id="1497396"/>
    <lineage>
        <taxon>Bacteria</taxon>
        <taxon>Bacillati</taxon>
        <taxon>Actinomycetota</taxon>
        <taxon>Actinomycetes</taxon>
        <taxon>Pseudonocardiales</taxon>
        <taxon>Pseudonocardiaceae</taxon>
        <taxon>Kibdelosporangium</taxon>
    </lineage>
</organism>
<sequence>MDSYDPTAIGDAFPGDAWETAAFCGPNGGNCVEVNLGIQGFVGLRDSKLAAGPVLVFDDDEWNVFLDAARSGQFHRGDPS</sequence>
<dbReference type="Proteomes" id="UP001597045">
    <property type="component" value="Unassembled WGS sequence"/>
</dbReference>
<dbReference type="InterPro" id="IPR007278">
    <property type="entry name" value="DUF397"/>
</dbReference>
<comment type="caution">
    <text evidence="2">The sequence shown here is derived from an EMBL/GenBank/DDBJ whole genome shotgun (WGS) entry which is preliminary data.</text>
</comment>
<name>A0ABW3M411_9PSEU</name>
<evidence type="ECO:0000313" key="2">
    <source>
        <dbReference type="EMBL" id="MFD1044329.1"/>
    </source>
</evidence>